<dbReference type="Proteomes" id="UP000827976">
    <property type="component" value="Chromosome 7"/>
</dbReference>
<evidence type="ECO:0000313" key="1">
    <source>
        <dbReference type="EMBL" id="KAH7676535.1"/>
    </source>
</evidence>
<comment type="caution">
    <text evidence="1">The sequence shown here is derived from an EMBL/GenBank/DDBJ whole genome shotgun (WGS) entry which is preliminary data.</text>
</comment>
<reference evidence="2" key="1">
    <citation type="journal article" date="2022" name="Nat. Commun.">
        <title>Chromosome evolution and the genetic basis of agronomically important traits in greater yam.</title>
        <authorList>
            <person name="Bredeson J.V."/>
            <person name="Lyons J.B."/>
            <person name="Oniyinde I.O."/>
            <person name="Okereke N.R."/>
            <person name="Kolade O."/>
            <person name="Nnabue I."/>
            <person name="Nwadili C.O."/>
            <person name="Hribova E."/>
            <person name="Parker M."/>
            <person name="Nwogha J."/>
            <person name="Shu S."/>
            <person name="Carlson J."/>
            <person name="Kariba R."/>
            <person name="Muthemba S."/>
            <person name="Knop K."/>
            <person name="Barton G.J."/>
            <person name="Sherwood A.V."/>
            <person name="Lopez-Montes A."/>
            <person name="Asiedu R."/>
            <person name="Jamnadass R."/>
            <person name="Muchugi A."/>
            <person name="Goodstein D."/>
            <person name="Egesi C.N."/>
            <person name="Featherston J."/>
            <person name="Asfaw A."/>
            <person name="Simpson G.G."/>
            <person name="Dolezel J."/>
            <person name="Hendre P.S."/>
            <person name="Van Deynze A."/>
            <person name="Kumar P.L."/>
            <person name="Obidiegwu J.E."/>
            <person name="Bhattacharjee R."/>
            <person name="Rokhsar D.S."/>
        </authorList>
    </citation>
    <scope>NUCLEOTIDE SEQUENCE [LARGE SCALE GENOMIC DNA]</scope>
    <source>
        <strain evidence="2">cv. TDa95/00328</strain>
    </source>
</reference>
<gene>
    <name evidence="1" type="ORF">IHE45_07G023100</name>
</gene>
<organism evidence="1 2">
    <name type="scientific">Dioscorea alata</name>
    <name type="common">Purple yam</name>
    <dbReference type="NCBI Taxonomy" id="55571"/>
    <lineage>
        <taxon>Eukaryota</taxon>
        <taxon>Viridiplantae</taxon>
        <taxon>Streptophyta</taxon>
        <taxon>Embryophyta</taxon>
        <taxon>Tracheophyta</taxon>
        <taxon>Spermatophyta</taxon>
        <taxon>Magnoliopsida</taxon>
        <taxon>Liliopsida</taxon>
        <taxon>Dioscoreales</taxon>
        <taxon>Dioscoreaceae</taxon>
        <taxon>Dioscorea</taxon>
    </lineage>
</organism>
<name>A0ACB7VQ74_DIOAL</name>
<proteinExistence type="predicted"/>
<evidence type="ECO:0000313" key="2">
    <source>
        <dbReference type="Proteomes" id="UP000827976"/>
    </source>
</evidence>
<sequence length="184" mass="20681">MGNYMACNGNVMGGKLVLLDGTVHRFEDRVTVAELMLDHPQQCVAELQLVSSGGTPKAMPLPADHWLDPKKVYVMLPISGNKAATLAKARRILSVTRSVFRSQSFPMIGGAFIAGLANKEKQFRKEDKDDEKEEKGSVLEWSPEVFEDRPEFLSRQFSSKGWRPGLGTIEEKELEMKKVSHWLF</sequence>
<keyword evidence="2" id="KW-1185">Reference proteome</keyword>
<dbReference type="EMBL" id="CM037017">
    <property type="protein sequence ID" value="KAH7676535.1"/>
    <property type="molecule type" value="Genomic_DNA"/>
</dbReference>
<accession>A0ACB7VQ74</accession>
<protein>
    <submittedName>
        <fullName evidence="1">FMN-binding split barrel-containing protein</fullName>
    </submittedName>
</protein>